<reference evidence="2 3" key="1">
    <citation type="submission" date="2024-10" db="EMBL/GenBank/DDBJ databases">
        <title>The Natural Products Discovery Center: Release of the First 8490 Sequenced Strains for Exploring Actinobacteria Biosynthetic Diversity.</title>
        <authorList>
            <person name="Kalkreuter E."/>
            <person name="Kautsar S.A."/>
            <person name="Yang D."/>
            <person name="Bader C.D."/>
            <person name="Teijaro C.N."/>
            <person name="Fluegel L."/>
            <person name="Davis C.M."/>
            <person name="Simpson J.R."/>
            <person name="Lauterbach L."/>
            <person name="Steele A.D."/>
            <person name="Gui C."/>
            <person name="Meng S."/>
            <person name="Li G."/>
            <person name="Viehrig K."/>
            <person name="Ye F."/>
            <person name="Su P."/>
            <person name="Kiefer A.F."/>
            <person name="Nichols A."/>
            <person name="Cepeda A.J."/>
            <person name="Yan W."/>
            <person name="Fan B."/>
            <person name="Jiang Y."/>
            <person name="Adhikari A."/>
            <person name="Zheng C.-J."/>
            <person name="Schuster L."/>
            <person name="Cowan T.M."/>
            <person name="Smanski M.J."/>
            <person name="Chevrette M.G."/>
            <person name="De Carvalho L.P.S."/>
            <person name="Shen B."/>
        </authorList>
    </citation>
    <scope>NUCLEOTIDE SEQUENCE [LARGE SCALE GENOMIC DNA]</scope>
    <source>
        <strain evidence="2 3">NPDC007066</strain>
    </source>
</reference>
<dbReference type="RefSeq" id="WP_358291332.1">
    <property type="nucleotide sequence ID" value="NZ_JBEYGJ010000048.1"/>
</dbReference>
<accession>A0ABW6LPS7</accession>
<feature type="chain" id="PRO_5046126956" description="Lipoprotein" evidence="1">
    <location>
        <begin position="25"/>
        <end position="55"/>
    </location>
</feature>
<name>A0ABW6LPS7_9ACTN</name>
<keyword evidence="3" id="KW-1185">Reference proteome</keyword>
<dbReference type="EMBL" id="JBIAFP010000031">
    <property type="protein sequence ID" value="MFE9230124.1"/>
    <property type="molecule type" value="Genomic_DNA"/>
</dbReference>
<evidence type="ECO:0000313" key="3">
    <source>
        <dbReference type="Proteomes" id="UP001601288"/>
    </source>
</evidence>
<proteinExistence type="predicted"/>
<organism evidence="2 3">
    <name type="scientific">Streptomyces massasporeus</name>
    <dbReference type="NCBI Taxonomy" id="67324"/>
    <lineage>
        <taxon>Bacteria</taxon>
        <taxon>Bacillati</taxon>
        <taxon>Actinomycetota</taxon>
        <taxon>Actinomycetes</taxon>
        <taxon>Kitasatosporales</taxon>
        <taxon>Streptomycetaceae</taxon>
        <taxon>Streptomyces</taxon>
    </lineage>
</organism>
<dbReference type="PROSITE" id="PS51257">
    <property type="entry name" value="PROKAR_LIPOPROTEIN"/>
    <property type="match status" value="1"/>
</dbReference>
<evidence type="ECO:0000313" key="2">
    <source>
        <dbReference type="EMBL" id="MFE9230124.1"/>
    </source>
</evidence>
<comment type="caution">
    <text evidence="2">The sequence shown here is derived from an EMBL/GenBank/DDBJ whole genome shotgun (WGS) entry which is preliminary data.</text>
</comment>
<dbReference type="Proteomes" id="UP001601288">
    <property type="component" value="Unassembled WGS sequence"/>
</dbReference>
<gene>
    <name evidence="2" type="ORF">ACFYM3_37230</name>
</gene>
<keyword evidence="1" id="KW-0732">Signal</keyword>
<sequence>MSGNRRKAFLVSAVLVGGALLMTACQDTDKVGTVTVDKPVVTNWQTSATDAVPLG</sequence>
<feature type="signal peptide" evidence="1">
    <location>
        <begin position="1"/>
        <end position="24"/>
    </location>
</feature>
<protein>
    <recommendedName>
        <fullName evidence="4">Lipoprotein</fullName>
    </recommendedName>
</protein>
<evidence type="ECO:0008006" key="4">
    <source>
        <dbReference type="Google" id="ProtNLM"/>
    </source>
</evidence>
<evidence type="ECO:0000256" key="1">
    <source>
        <dbReference type="SAM" id="SignalP"/>
    </source>
</evidence>